<dbReference type="Proteomes" id="UP000784294">
    <property type="component" value="Unassembled WGS sequence"/>
</dbReference>
<name>A0A3S5AAT1_9PLAT</name>
<gene>
    <name evidence="2" type="ORF">PXEA_LOCUS9568</name>
</gene>
<comment type="caution">
    <text evidence="2">The sequence shown here is derived from an EMBL/GenBank/DDBJ whole genome shotgun (WGS) entry which is preliminary data.</text>
</comment>
<proteinExistence type="predicted"/>
<feature type="transmembrane region" description="Helical" evidence="1">
    <location>
        <begin position="167"/>
        <end position="191"/>
    </location>
</feature>
<keyword evidence="1" id="KW-0472">Membrane</keyword>
<dbReference type="AlphaFoldDB" id="A0A3S5AAT1"/>
<reference evidence="2" key="1">
    <citation type="submission" date="2018-11" db="EMBL/GenBank/DDBJ databases">
        <authorList>
            <consortium name="Pathogen Informatics"/>
        </authorList>
    </citation>
    <scope>NUCLEOTIDE SEQUENCE</scope>
</reference>
<dbReference type="EMBL" id="CAAALY010027234">
    <property type="protein sequence ID" value="VEL16128.1"/>
    <property type="molecule type" value="Genomic_DNA"/>
</dbReference>
<sequence>MRRGLICSNLQPQLKGNPPKASGGTNLRILSTRLLKRNESYAPKTSLLQTLFRITFTLNTSDPYYSVFIRFPHLLYSLPLVNLTFIPFRSGIFLFLLVDPNIELALRHVQSCLDSTVRSTPYCRTYHSRGRHYHCGSRRPCLFRAREAGAVESSTEKKHRVVLRYTMWVVGACKMIVVSDIVGFYTLIFIYGCLHLIHSSVTSKRSVSSELGLP</sequence>
<protein>
    <recommendedName>
        <fullName evidence="4">Transmembrane protein</fullName>
    </recommendedName>
</protein>
<accession>A0A3S5AAT1</accession>
<keyword evidence="1" id="KW-0812">Transmembrane</keyword>
<keyword evidence="3" id="KW-1185">Reference proteome</keyword>
<feature type="transmembrane region" description="Helical" evidence="1">
    <location>
        <begin position="74"/>
        <end position="98"/>
    </location>
</feature>
<evidence type="ECO:0000256" key="1">
    <source>
        <dbReference type="SAM" id="Phobius"/>
    </source>
</evidence>
<evidence type="ECO:0008006" key="4">
    <source>
        <dbReference type="Google" id="ProtNLM"/>
    </source>
</evidence>
<evidence type="ECO:0000313" key="3">
    <source>
        <dbReference type="Proteomes" id="UP000784294"/>
    </source>
</evidence>
<keyword evidence="1" id="KW-1133">Transmembrane helix</keyword>
<evidence type="ECO:0000313" key="2">
    <source>
        <dbReference type="EMBL" id="VEL16128.1"/>
    </source>
</evidence>
<organism evidence="2 3">
    <name type="scientific">Protopolystoma xenopodis</name>
    <dbReference type="NCBI Taxonomy" id="117903"/>
    <lineage>
        <taxon>Eukaryota</taxon>
        <taxon>Metazoa</taxon>
        <taxon>Spiralia</taxon>
        <taxon>Lophotrochozoa</taxon>
        <taxon>Platyhelminthes</taxon>
        <taxon>Monogenea</taxon>
        <taxon>Polyopisthocotylea</taxon>
        <taxon>Polystomatidea</taxon>
        <taxon>Polystomatidae</taxon>
        <taxon>Protopolystoma</taxon>
    </lineage>
</organism>